<dbReference type="WBParaSite" id="TMUE_3000013827.1">
    <property type="protein sequence ID" value="TMUE_3000013827.1"/>
    <property type="gene ID" value="WBGene00302042"/>
</dbReference>
<feature type="domain" description="Cystatin" evidence="1">
    <location>
        <begin position="2"/>
        <end position="56"/>
    </location>
</feature>
<protein>
    <submittedName>
        <fullName evidence="3">Cystatin domain-containing protein</fullName>
    </submittedName>
</protein>
<reference evidence="3" key="1">
    <citation type="submission" date="2019-12" db="UniProtKB">
        <authorList>
            <consortium name="WormBaseParasite"/>
        </authorList>
    </citation>
    <scope>IDENTIFICATION</scope>
</reference>
<dbReference type="AlphaFoldDB" id="A0A5S6R3R5"/>
<evidence type="ECO:0000313" key="2">
    <source>
        <dbReference type="Proteomes" id="UP000046395"/>
    </source>
</evidence>
<evidence type="ECO:0000313" key="3">
    <source>
        <dbReference type="WBParaSite" id="TMUE_3000013827.1"/>
    </source>
</evidence>
<accession>A0A5S6R3R5</accession>
<dbReference type="Proteomes" id="UP000046395">
    <property type="component" value="Unassembled WGS sequence"/>
</dbReference>
<dbReference type="CDD" id="cd00042">
    <property type="entry name" value="CY"/>
    <property type="match status" value="1"/>
</dbReference>
<dbReference type="InterPro" id="IPR046350">
    <property type="entry name" value="Cystatin_sf"/>
</dbReference>
<dbReference type="SUPFAM" id="SSF54403">
    <property type="entry name" value="Cystatin/monellin"/>
    <property type="match status" value="1"/>
</dbReference>
<dbReference type="GO" id="GO:0004869">
    <property type="term" value="F:cysteine-type endopeptidase inhibitor activity"/>
    <property type="evidence" value="ECO:0007669"/>
    <property type="project" value="InterPro"/>
</dbReference>
<dbReference type="Pfam" id="PF00031">
    <property type="entry name" value="Cystatin"/>
    <property type="match status" value="1"/>
</dbReference>
<sequence length="119" mass="13206">MAVSHVIDTINVEENGNTFILIQVVEARYQVVAGLMYYVTFSVGEADCSSVQNKTVGASGQHESNDASKRNCRLVIGGQRRTYKAKVWYAPWQSPPAKVMEKQVLNSYVDGKLTVSTLY</sequence>
<evidence type="ECO:0000259" key="1">
    <source>
        <dbReference type="Pfam" id="PF00031"/>
    </source>
</evidence>
<dbReference type="Gene3D" id="3.10.450.10">
    <property type="match status" value="1"/>
</dbReference>
<keyword evidence="2" id="KW-1185">Reference proteome</keyword>
<name>A0A5S6R3R5_TRIMR</name>
<proteinExistence type="predicted"/>
<organism evidence="2 3">
    <name type="scientific">Trichuris muris</name>
    <name type="common">Mouse whipworm</name>
    <dbReference type="NCBI Taxonomy" id="70415"/>
    <lineage>
        <taxon>Eukaryota</taxon>
        <taxon>Metazoa</taxon>
        <taxon>Ecdysozoa</taxon>
        <taxon>Nematoda</taxon>
        <taxon>Enoplea</taxon>
        <taxon>Dorylaimia</taxon>
        <taxon>Trichinellida</taxon>
        <taxon>Trichuridae</taxon>
        <taxon>Trichuris</taxon>
    </lineage>
</organism>
<dbReference type="InterPro" id="IPR000010">
    <property type="entry name" value="Cystatin_dom"/>
</dbReference>